<dbReference type="AlphaFoldDB" id="B1Z6S1"/>
<dbReference type="PANTHER" id="PTHR43236:SF1">
    <property type="entry name" value="BLL7220 PROTEIN"/>
    <property type="match status" value="1"/>
</dbReference>
<reference evidence="3" key="1">
    <citation type="submission" date="2008-04" db="EMBL/GenBank/DDBJ databases">
        <title>Complete sequence of plasmid 1 of Burkholderia ambifaria MC40-6.</title>
        <authorList>
            <person name="Copeland A."/>
            <person name="Lucas S."/>
            <person name="Lapidus A."/>
            <person name="Glavina del Rio T."/>
            <person name="Dalin E."/>
            <person name="Tice H."/>
            <person name="Pitluck S."/>
            <person name="Chain P."/>
            <person name="Malfatti S."/>
            <person name="Shin M."/>
            <person name="Vergez L."/>
            <person name="Lang D."/>
            <person name="Schmutz J."/>
            <person name="Larimer F."/>
            <person name="Land M."/>
            <person name="Hauser L."/>
            <person name="Kyrpides N."/>
            <person name="Lykidis A."/>
            <person name="Ramette A."/>
            <person name="Konstantinidis K."/>
            <person name="Tiedje J."/>
            <person name="Richardson P."/>
        </authorList>
    </citation>
    <scope>NUCLEOTIDE SEQUENCE [LARGE SCALE GENOMIC DNA]</scope>
    <source>
        <strain evidence="3">MC40-6</strain>
        <plasmid evidence="3">Plasmid pBMC401</plasmid>
    </source>
</reference>
<proteinExistence type="predicted"/>
<dbReference type="InterPro" id="IPR052345">
    <property type="entry name" value="Rad_response_metalloprotease"/>
</dbReference>
<dbReference type="Gene3D" id="1.10.10.2910">
    <property type="match status" value="1"/>
</dbReference>
<dbReference type="KEGG" id="bac:BamMC406_6746"/>
<evidence type="ECO:0000313" key="2">
    <source>
        <dbReference type="EMBL" id="ACB69148.1"/>
    </source>
</evidence>
<protein>
    <recommendedName>
        <fullName evidence="1">IrrE N-terminal-like domain-containing protein</fullName>
    </recommendedName>
</protein>
<geneLocation type="plasmid" evidence="2 3">
    <name>pBMC401</name>
</geneLocation>
<organism evidence="2 3">
    <name type="scientific">Burkholderia ambifaria (strain MC40-6)</name>
    <dbReference type="NCBI Taxonomy" id="398577"/>
    <lineage>
        <taxon>Bacteria</taxon>
        <taxon>Pseudomonadati</taxon>
        <taxon>Pseudomonadota</taxon>
        <taxon>Betaproteobacteria</taxon>
        <taxon>Burkholderiales</taxon>
        <taxon>Burkholderiaceae</taxon>
        <taxon>Burkholderia</taxon>
        <taxon>Burkholderia cepacia complex</taxon>
    </lineage>
</organism>
<dbReference type="HOGENOM" id="CLU_1010568_0_0_4"/>
<dbReference type="PANTHER" id="PTHR43236">
    <property type="entry name" value="ANTITOXIN HIGA1"/>
    <property type="match status" value="1"/>
</dbReference>
<sequence>MTSLLLRLKLAKQRGEAVLAEEKITDLPVDPLAIAQKHDIVVQAKPDTESGVSGMLLRHGNAFGILYASDIPNKGFQRFSVAHELGHYFLDGHIDHVLPNDGVHASHAGFSSGDPYEQEADNFAVGLLMPAKPFKKLMGRSNLGLADIESAREACKTSLTSTAIRYAELTDDAIAVILSTGRVIDYCILSEAMKSLPDLTWLRRGSPVPTNTVTARFNADGSRIERAERDEEEIDVLDWLGGKRSSIVKEEVIGLGRYGKTLTVLSSRKIGQEVYADEGDGEEDLVERWTPRFKK</sequence>
<gene>
    <name evidence="2" type="ordered locus">BamMC406_6746</name>
</gene>
<dbReference type="RefSeq" id="WP_012367380.1">
    <property type="nucleotide sequence ID" value="NC_010553.1"/>
</dbReference>
<dbReference type="OrthoDB" id="9794834at2"/>
<name>B1Z6S1_BURA4</name>
<dbReference type="InterPro" id="IPR010359">
    <property type="entry name" value="IrrE_HExxH"/>
</dbReference>
<dbReference type="Proteomes" id="UP000001680">
    <property type="component" value="Plasmid pBMC401"/>
</dbReference>
<feature type="domain" description="IrrE N-terminal-like" evidence="1">
    <location>
        <begin position="35"/>
        <end position="141"/>
    </location>
</feature>
<accession>B1Z6S1</accession>
<evidence type="ECO:0000313" key="3">
    <source>
        <dbReference type="Proteomes" id="UP000001680"/>
    </source>
</evidence>
<dbReference type="EMBL" id="CP001028">
    <property type="protein sequence ID" value="ACB69148.1"/>
    <property type="molecule type" value="Genomic_DNA"/>
</dbReference>
<evidence type="ECO:0000259" key="1">
    <source>
        <dbReference type="Pfam" id="PF06114"/>
    </source>
</evidence>
<keyword evidence="2" id="KW-0614">Plasmid</keyword>
<dbReference type="Pfam" id="PF06114">
    <property type="entry name" value="Peptidase_M78"/>
    <property type="match status" value="1"/>
</dbReference>